<evidence type="ECO:0000313" key="2">
    <source>
        <dbReference type="EMBL" id="BCJ46295.1"/>
    </source>
</evidence>
<name>A0ABM7M3T2_9ACTN</name>
<evidence type="ECO:0000256" key="1">
    <source>
        <dbReference type="SAM" id="Phobius"/>
    </source>
</evidence>
<dbReference type="RefSeq" id="WP_189333109.1">
    <property type="nucleotide sequence ID" value="NZ_AP023356.1"/>
</dbReference>
<keyword evidence="1" id="KW-1133">Transmembrane helix</keyword>
<proteinExistence type="predicted"/>
<keyword evidence="3" id="KW-1185">Reference proteome</keyword>
<dbReference type="EMBL" id="AP023356">
    <property type="protein sequence ID" value="BCJ46295.1"/>
    <property type="molecule type" value="Genomic_DNA"/>
</dbReference>
<accession>A0ABM7M3T2</accession>
<protein>
    <submittedName>
        <fullName evidence="2">Uncharacterized protein</fullName>
    </submittedName>
</protein>
<reference evidence="2 3" key="1">
    <citation type="submission" date="2020-08" db="EMBL/GenBank/DDBJ databases">
        <title>Whole genome shotgun sequence of Actinoplanes ianthinogenes NBRC 13996.</title>
        <authorList>
            <person name="Komaki H."/>
            <person name="Tamura T."/>
        </authorList>
    </citation>
    <scope>NUCLEOTIDE SEQUENCE [LARGE SCALE GENOMIC DNA]</scope>
    <source>
        <strain evidence="2 3">NBRC 13996</strain>
    </source>
</reference>
<dbReference type="Proteomes" id="UP000676967">
    <property type="component" value="Chromosome"/>
</dbReference>
<evidence type="ECO:0000313" key="3">
    <source>
        <dbReference type="Proteomes" id="UP000676967"/>
    </source>
</evidence>
<keyword evidence="1" id="KW-0812">Transmembrane</keyword>
<sequence>MTSPEEPREHVPAGSGPPRKRVRWAVASALATILLAGAGATVVVARLRDGPAGVAGDAQAGGSVAGDCNANGVNNVIHCEARAPKIANVEVREGSPWYLWFDGPPDRLPAPPERTVGEMSCYDAGFMAWVRSIDRFHLTDISKTVVLSAGTPDLVTLTRATVSLGTRKAVPPGSGTWVKCVFGGDGFFYHHDITIDSQQQTTTVVETTGDDSEIDSGPAEAMPPASVALADKSQDLVAIHVKSKPDHAYTGFVTITASVNGETRTLSLGGPQSPLRWVAMEPAEGADWYAPDDAGKWHKNWSPLCGSFCSGF</sequence>
<gene>
    <name evidence="2" type="ORF">Aiant_69520</name>
</gene>
<keyword evidence="1" id="KW-0472">Membrane</keyword>
<feature type="transmembrane region" description="Helical" evidence="1">
    <location>
        <begin position="24"/>
        <end position="45"/>
    </location>
</feature>
<organism evidence="2 3">
    <name type="scientific">Actinoplanes ianthinogenes</name>
    <dbReference type="NCBI Taxonomy" id="122358"/>
    <lineage>
        <taxon>Bacteria</taxon>
        <taxon>Bacillati</taxon>
        <taxon>Actinomycetota</taxon>
        <taxon>Actinomycetes</taxon>
        <taxon>Micromonosporales</taxon>
        <taxon>Micromonosporaceae</taxon>
        <taxon>Actinoplanes</taxon>
    </lineage>
</organism>